<dbReference type="InterPro" id="IPR011006">
    <property type="entry name" value="CheY-like_superfamily"/>
</dbReference>
<dbReference type="PANTHER" id="PTHR44591">
    <property type="entry name" value="STRESS RESPONSE REGULATOR PROTEIN 1"/>
    <property type="match status" value="1"/>
</dbReference>
<organism evidence="5">
    <name type="scientific">Archaeoglobus fulgidus</name>
    <dbReference type="NCBI Taxonomy" id="2234"/>
    <lineage>
        <taxon>Archaea</taxon>
        <taxon>Methanobacteriati</taxon>
        <taxon>Methanobacteriota</taxon>
        <taxon>Archaeoglobi</taxon>
        <taxon>Archaeoglobales</taxon>
        <taxon>Archaeoglobaceae</taxon>
        <taxon>Archaeoglobus</taxon>
    </lineage>
</organism>
<keyword evidence="2" id="KW-0902">Two-component regulatory system</keyword>
<comment type="caution">
    <text evidence="5">The sequence shown here is derived from an EMBL/GenBank/DDBJ whole genome shotgun (WGS) entry which is preliminary data.</text>
</comment>
<protein>
    <submittedName>
        <fullName evidence="5">Response regulator</fullName>
    </submittedName>
</protein>
<dbReference type="Gene3D" id="3.40.50.2300">
    <property type="match status" value="1"/>
</dbReference>
<dbReference type="SUPFAM" id="SSF52172">
    <property type="entry name" value="CheY-like"/>
    <property type="match status" value="1"/>
</dbReference>
<name>A0A7J2TI02_ARCFL</name>
<dbReference type="Pfam" id="PF00072">
    <property type="entry name" value="Response_reg"/>
    <property type="match status" value="1"/>
</dbReference>
<dbReference type="PROSITE" id="PS50110">
    <property type="entry name" value="RESPONSE_REGULATORY"/>
    <property type="match status" value="1"/>
</dbReference>
<dbReference type="InterPro" id="IPR001789">
    <property type="entry name" value="Sig_transdc_resp-reg_receiver"/>
</dbReference>
<evidence type="ECO:0000256" key="3">
    <source>
        <dbReference type="PROSITE-ProRule" id="PRU00169"/>
    </source>
</evidence>
<accession>A0A7J2TI02</accession>
<dbReference type="InterPro" id="IPR050595">
    <property type="entry name" value="Bact_response_regulator"/>
</dbReference>
<gene>
    <name evidence="5" type="ORF">ENP88_02240</name>
</gene>
<dbReference type="SMART" id="SM00448">
    <property type="entry name" value="REC"/>
    <property type="match status" value="1"/>
</dbReference>
<evidence type="ECO:0000313" key="5">
    <source>
        <dbReference type="EMBL" id="HEH34978.1"/>
    </source>
</evidence>
<dbReference type="CDD" id="cd17546">
    <property type="entry name" value="REC_hyHK_CKI1_RcsC-like"/>
    <property type="match status" value="1"/>
</dbReference>
<dbReference type="GO" id="GO:0000160">
    <property type="term" value="P:phosphorelay signal transduction system"/>
    <property type="evidence" value="ECO:0007669"/>
    <property type="project" value="UniProtKB-KW"/>
</dbReference>
<dbReference type="PANTHER" id="PTHR44591:SF14">
    <property type="entry name" value="PROTEIN PILG"/>
    <property type="match status" value="1"/>
</dbReference>
<evidence type="ECO:0000256" key="1">
    <source>
        <dbReference type="ARBA" id="ARBA00022553"/>
    </source>
</evidence>
<evidence type="ECO:0000256" key="2">
    <source>
        <dbReference type="ARBA" id="ARBA00023012"/>
    </source>
</evidence>
<evidence type="ECO:0000259" key="4">
    <source>
        <dbReference type="PROSITE" id="PS50110"/>
    </source>
</evidence>
<feature type="domain" description="Response regulatory" evidence="4">
    <location>
        <begin position="6"/>
        <end position="117"/>
    </location>
</feature>
<proteinExistence type="predicted"/>
<feature type="modified residue" description="4-aspartylphosphate" evidence="3">
    <location>
        <position position="53"/>
    </location>
</feature>
<sequence length="124" mass="13893">MSSREKVLIIEDDDSIREIVRIMLKDYDVIEASNGLDGIRLFLKERPKVVLVDISMPEIDGVEVTREILKADPKAIVIGLTAFARSRGRDLMEAGATCIIEKPFTRKILKEVIEKSLGKIPAKT</sequence>
<dbReference type="EMBL" id="DSLA01000036">
    <property type="protein sequence ID" value="HEH34978.1"/>
    <property type="molecule type" value="Genomic_DNA"/>
</dbReference>
<dbReference type="AlphaFoldDB" id="A0A7J2TI02"/>
<keyword evidence="1 3" id="KW-0597">Phosphoprotein</keyword>
<reference evidence="5" key="1">
    <citation type="journal article" date="2020" name="mSystems">
        <title>Genome- and Community-Level Interaction Insights into Carbon Utilization and Element Cycling Functions of Hydrothermarchaeota in Hydrothermal Sediment.</title>
        <authorList>
            <person name="Zhou Z."/>
            <person name="Liu Y."/>
            <person name="Xu W."/>
            <person name="Pan J."/>
            <person name="Luo Z.H."/>
            <person name="Li M."/>
        </authorList>
    </citation>
    <scope>NUCLEOTIDE SEQUENCE [LARGE SCALE GENOMIC DNA]</scope>
    <source>
        <strain evidence="5">SpSt-26</strain>
    </source>
</reference>